<dbReference type="Proteomes" id="UP000827986">
    <property type="component" value="Unassembled WGS sequence"/>
</dbReference>
<reference evidence="2" key="1">
    <citation type="submission" date="2021-09" db="EMBL/GenBank/DDBJ databases">
        <title>The genome of Mauremys mutica provides insights into the evolution of semi-aquatic lifestyle.</title>
        <authorList>
            <person name="Gong S."/>
            <person name="Gao Y."/>
        </authorList>
    </citation>
    <scope>NUCLEOTIDE SEQUENCE</scope>
    <source>
        <strain evidence="2">MM-2020</strain>
        <tissue evidence="2">Muscle</tissue>
    </source>
</reference>
<evidence type="ECO:0000313" key="2">
    <source>
        <dbReference type="EMBL" id="KAH1164749.1"/>
    </source>
</evidence>
<accession>A0A9D3WNC0</accession>
<evidence type="ECO:0000313" key="3">
    <source>
        <dbReference type="Proteomes" id="UP000827986"/>
    </source>
</evidence>
<gene>
    <name evidence="2" type="ORF">KIL84_001519</name>
</gene>
<feature type="region of interest" description="Disordered" evidence="1">
    <location>
        <begin position="1"/>
        <end position="128"/>
    </location>
</feature>
<name>A0A9D3WNC0_9SAUR</name>
<feature type="compositionally biased region" description="Basic residues" evidence="1">
    <location>
        <begin position="94"/>
        <end position="106"/>
    </location>
</feature>
<feature type="compositionally biased region" description="Gly residues" evidence="1">
    <location>
        <begin position="60"/>
        <end position="74"/>
    </location>
</feature>
<organism evidence="2 3">
    <name type="scientific">Mauremys mutica</name>
    <name type="common">yellowpond turtle</name>
    <dbReference type="NCBI Taxonomy" id="74926"/>
    <lineage>
        <taxon>Eukaryota</taxon>
        <taxon>Metazoa</taxon>
        <taxon>Chordata</taxon>
        <taxon>Craniata</taxon>
        <taxon>Vertebrata</taxon>
        <taxon>Euteleostomi</taxon>
        <taxon>Archelosauria</taxon>
        <taxon>Testudinata</taxon>
        <taxon>Testudines</taxon>
        <taxon>Cryptodira</taxon>
        <taxon>Durocryptodira</taxon>
        <taxon>Testudinoidea</taxon>
        <taxon>Geoemydidae</taxon>
        <taxon>Geoemydinae</taxon>
        <taxon>Mauremys</taxon>
    </lineage>
</organism>
<dbReference type="EMBL" id="JAHDVG010000565">
    <property type="protein sequence ID" value="KAH1164749.1"/>
    <property type="molecule type" value="Genomic_DNA"/>
</dbReference>
<sequence>MNRFPQSDPCTPGARTGLGAEGATPGRNGPSRARSSSQPDSHRFEPGPASESPELPGARAGDGSGGGSQLGRAGGWRSLRLQLHPQPSAGRGRGGTRRRGGTRKSRGAGGCGGPGQADSASLCPHGGS</sequence>
<protein>
    <submittedName>
        <fullName evidence="2">Uncharacterized protein</fullName>
    </submittedName>
</protein>
<evidence type="ECO:0000256" key="1">
    <source>
        <dbReference type="SAM" id="MobiDB-lite"/>
    </source>
</evidence>
<comment type="caution">
    <text evidence="2">The sequence shown here is derived from an EMBL/GenBank/DDBJ whole genome shotgun (WGS) entry which is preliminary data.</text>
</comment>
<keyword evidence="3" id="KW-1185">Reference proteome</keyword>
<proteinExistence type="predicted"/>
<dbReference type="AlphaFoldDB" id="A0A9D3WNC0"/>